<dbReference type="PANTHER" id="PTHR42023">
    <property type="entry name" value="BHLH DOMAIN-CONTAINING PROTEIN"/>
    <property type="match status" value="1"/>
</dbReference>
<feature type="region of interest" description="Disordered" evidence="2">
    <location>
        <begin position="65"/>
        <end position="92"/>
    </location>
</feature>
<feature type="compositionally biased region" description="Polar residues" evidence="2">
    <location>
        <begin position="363"/>
        <end position="377"/>
    </location>
</feature>
<evidence type="ECO:0000256" key="2">
    <source>
        <dbReference type="SAM" id="MobiDB-lite"/>
    </source>
</evidence>
<feature type="region of interest" description="Disordered" evidence="2">
    <location>
        <begin position="363"/>
        <end position="421"/>
    </location>
</feature>
<reference evidence="3 4" key="1">
    <citation type="journal article" date="2015" name="BMC Genomics">
        <title>Insights from the genome of Ophiocordyceps polyrhachis-furcata to pathogenicity and host specificity in insect fungi.</title>
        <authorList>
            <person name="Wichadakul D."/>
            <person name="Kobmoo N."/>
            <person name="Ingsriswang S."/>
            <person name="Tangphatsornruang S."/>
            <person name="Chantasingh D."/>
            <person name="Luangsa-ard J.J."/>
            <person name="Eurwilaichitr L."/>
        </authorList>
    </citation>
    <scope>NUCLEOTIDE SEQUENCE [LARGE SCALE GENOMIC DNA]</scope>
    <source>
        <strain evidence="3 4">BCC 54312</strain>
    </source>
</reference>
<evidence type="ECO:0000256" key="1">
    <source>
        <dbReference type="SAM" id="Coils"/>
    </source>
</evidence>
<comment type="caution">
    <text evidence="3">The sequence shown here is derived from an EMBL/GenBank/DDBJ whole genome shotgun (WGS) entry which is preliminary data.</text>
</comment>
<sequence>MWDRLLLSSSSSSSSTGTATMAVNDDARLLRKLPSDPFSNALGISNAPYRYEVRRGKVVPRLDVNISPSPLHRQPSSVHEPSPSRRMRSEAVSAMPQYELASGGIVYAEEQISPPSSPGLGYTGLEHDVSPIDNEPLPFRQAVDHPSATRRALNQQSRTDETKRSRGRHLLPSRAHDSPSAHASSQQVPLSVHNQRTRLVHPKSEPSKARPPWKGASGRSAIVPPIYDDLYVAPLNIRRKSSAKTAGSETCADGDKTTPAMAQQPLTSTQGPAAGPCSGHSYEPYHHYPSPPDSEVCTPSPPSSWFEPSFPAAASDRVVIKKKPVRAAAADTSAAVVSSSGREAVGVSEDAWTQPASRFSVTTCATSLPPTPQQSAFESGPPVSADSGARSRSGEERRSCSSTSVKSQQPRNDSLPPRLNAMKNNHSLVANRDTSGAFPRSVAKPLPLAPPELSQSSSLIAQLNVQMQSLVHRRFNLNRSIQKMTELMPSDSFLASDDVLRKREKEKRKVQALKDELAIVQRDEYEVGLKLHRAYKRQERDEDFQQSVLWVKRVTG</sequence>
<dbReference type="Proteomes" id="UP000253664">
    <property type="component" value="Unassembled WGS sequence"/>
</dbReference>
<feature type="compositionally biased region" description="Polar residues" evidence="2">
    <location>
        <begin position="260"/>
        <end position="271"/>
    </location>
</feature>
<feature type="compositionally biased region" description="Polar residues" evidence="2">
    <location>
        <begin position="181"/>
        <end position="194"/>
    </location>
</feature>
<accession>A0A367LM60</accession>
<feature type="region of interest" description="Disordered" evidence="2">
    <location>
        <begin position="117"/>
        <end position="217"/>
    </location>
</feature>
<dbReference type="AlphaFoldDB" id="A0A367LM60"/>
<feature type="region of interest" description="Disordered" evidence="2">
    <location>
        <begin position="285"/>
        <end position="304"/>
    </location>
</feature>
<organism evidence="3 4">
    <name type="scientific">Ophiocordyceps polyrhachis-furcata BCC 54312</name>
    <dbReference type="NCBI Taxonomy" id="1330021"/>
    <lineage>
        <taxon>Eukaryota</taxon>
        <taxon>Fungi</taxon>
        <taxon>Dikarya</taxon>
        <taxon>Ascomycota</taxon>
        <taxon>Pezizomycotina</taxon>
        <taxon>Sordariomycetes</taxon>
        <taxon>Hypocreomycetidae</taxon>
        <taxon>Hypocreales</taxon>
        <taxon>Ophiocordycipitaceae</taxon>
        <taxon>Ophiocordyceps</taxon>
    </lineage>
</organism>
<dbReference type="EMBL" id="LKCN02000002">
    <property type="protein sequence ID" value="RCI15525.1"/>
    <property type="molecule type" value="Genomic_DNA"/>
</dbReference>
<proteinExistence type="predicted"/>
<feature type="compositionally biased region" description="Low complexity" evidence="2">
    <location>
        <begin position="329"/>
        <end position="340"/>
    </location>
</feature>
<gene>
    <name evidence="3" type="ORF">L249_3519</name>
</gene>
<evidence type="ECO:0000313" key="4">
    <source>
        <dbReference type="Proteomes" id="UP000253664"/>
    </source>
</evidence>
<dbReference type="PANTHER" id="PTHR42023:SF1">
    <property type="entry name" value="BHLH DOMAIN-CONTAINING PROTEIN"/>
    <property type="match status" value="1"/>
</dbReference>
<feature type="region of interest" description="Disordered" evidence="2">
    <location>
        <begin position="241"/>
        <end position="278"/>
    </location>
</feature>
<keyword evidence="4" id="KW-1185">Reference proteome</keyword>
<feature type="region of interest" description="Disordered" evidence="2">
    <location>
        <begin position="329"/>
        <end position="349"/>
    </location>
</feature>
<name>A0A367LM60_9HYPO</name>
<dbReference type="OrthoDB" id="4507572at2759"/>
<protein>
    <submittedName>
        <fullName evidence="3">Uncharacterized protein</fullName>
    </submittedName>
</protein>
<evidence type="ECO:0000313" key="3">
    <source>
        <dbReference type="EMBL" id="RCI15525.1"/>
    </source>
</evidence>
<keyword evidence="1" id="KW-0175">Coiled coil</keyword>
<feature type="coiled-coil region" evidence="1">
    <location>
        <begin position="496"/>
        <end position="523"/>
    </location>
</feature>